<sequence>MFYGSRSIVLKRSLPNMHSTVCIKNEAEDSQICALCLHQGNGVICRGRLHRHNSQASK</sequence>
<proteinExistence type="predicted"/>
<evidence type="ECO:0000313" key="1">
    <source>
        <dbReference type="EMBL" id="JAH53928.1"/>
    </source>
</evidence>
<accession>A0A0E9TMG9</accession>
<organism evidence="1">
    <name type="scientific">Anguilla anguilla</name>
    <name type="common">European freshwater eel</name>
    <name type="synonym">Muraena anguilla</name>
    <dbReference type="NCBI Taxonomy" id="7936"/>
    <lineage>
        <taxon>Eukaryota</taxon>
        <taxon>Metazoa</taxon>
        <taxon>Chordata</taxon>
        <taxon>Craniata</taxon>
        <taxon>Vertebrata</taxon>
        <taxon>Euteleostomi</taxon>
        <taxon>Actinopterygii</taxon>
        <taxon>Neopterygii</taxon>
        <taxon>Teleostei</taxon>
        <taxon>Anguilliformes</taxon>
        <taxon>Anguillidae</taxon>
        <taxon>Anguilla</taxon>
    </lineage>
</organism>
<dbReference type="AlphaFoldDB" id="A0A0E9TMG9"/>
<name>A0A0E9TMG9_ANGAN</name>
<reference evidence="1" key="2">
    <citation type="journal article" date="2015" name="Fish Shellfish Immunol.">
        <title>Early steps in the European eel (Anguilla anguilla)-Vibrio vulnificus interaction in the gills: Role of the RtxA13 toxin.</title>
        <authorList>
            <person name="Callol A."/>
            <person name="Pajuelo D."/>
            <person name="Ebbesson L."/>
            <person name="Teles M."/>
            <person name="MacKenzie S."/>
            <person name="Amaro C."/>
        </authorList>
    </citation>
    <scope>NUCLEOTIDE SEQUENCE</scope>
</reference>
<dbReference type="EMBL" id="GBXM01054649">
    <property type="protein sequence ID" value="JAH53928.1"/>
    <property type="molecule type" value="Transcribed_RNA"/>
</dbReference>
<protein>
    <submittedName>
        <fullName evidence="1">Uncharacterized protein</fullName>
    </submittedName>
</protein>
<reference evidence="1" key="1">
    <citation type="submission" date="2014-11" db="EMBL/GenBank/DDBJ databases">
        <authorList>
            <person name="Amaro Gonzalez C."/>
        </authorList>
    </citation>
    <scope>NUCLEOTIDE SEQUENCE</scope>
</reference>